<sequence length="68" mass="7366">MLPRHSTRPKISTSCSSKRRTSAVVSHSGKPAPALAWLWVPDGPIVRQDRGRARATALSNASIAYQPD</sequence>
<dbReference type="AlphaFoldDB" id="A0A9N9ZML9"/>
<evidence type="ECO:0000313" key="2">
    <source>
        <dbReference type="EMBL" id="CAH0058181.1"/>
    </source>
</evidence>
<organism evidence="2 3">
    <name type="scientific">Clonostachys solani</name>
    <dbReference type="NCBI Taxonomy" id="160281"/>
    <lineage>
        <taxon>Eukaryota</taxon>
        <taxon>Fungi</taxon>
        <taxon>Dikarya</taxon>
        <taxon>Ascomycota</taxon>
        <taxon>Pezizomycotina</taxon>
        <taxon>Sordariomycetes</taxon>
        <taxon>Hypocreomycetidae</taxon>
        <taxon>Hypocreales</taxon>
        <taxon>Bionectriaceae</taxon>
        <taxon>Clonostachys</taxon>
    </lineage>
</organism>
<accession>A0A9N9ZML9</accession>
<feature type="region of interest" description="Disordered" evidence="1">
    <location>
        <begin position="1"/>
        <end position="27"/>
    </location>
</feature>
<keyword evidence="3" id="KW-1185">Reference proteome</keyword>
<proteinExistence type="predicted"/>
<feature type="non-terminal residue" evidence="2">
    <location>
        <position position="68"/>
    </location>
</feature>
<name>A0A9N9ZML9_9HYPO</name>
<dbReference type="Proteomes" id="UP000775872">
    <property type="component" value="Unassembled WGS sequence"/>
</dbReference>
<gene>
    <name evidence="2" type="ORF">CSOL1703_00008659</name>
</gene>
<evidence type="ECO:0000256" key="1">
    <source>
        <dbReference type="SAM" id="MobiDB-lite"/>
    </source>
</evidence>
<comment type="caution">
    <text evidence="2">The sequence shown here is derived from an EMBL/GenBank/DDBJ whole genome shotgun (WGS) entry which is preliminary data.</text>
</comment>
<protein>
    <submittedName>
        <fullName evidence="2">Uncharacterized protein</fullName>
    </submittedName>
</protein>
<reference evidence="2 3" key="2">
    <citation type="submission" date="2021-10" db="EMBL/GenBank/DDBJ databases">
        <authorList>
            <person name="Piombo E."/>
        </authorList>
    </citation>
    <scope>NUCLEOTIDE SEQUENCE [LARGE SCALE GENOMIC DNA]</scope>
</reference>
<dbReference type="OrthoDB" id="10546619at2759"/>
<dbReference type="EMBL" id="CABFOC020000082">
    <property type="protein sequence ID" value="CAH0058181.1"/>
    <property type="molecule type" value="Genomic_DNA"/>
</dbReference>
<reference evidence="3" key="1">
    <citation type="submission" date="2019-06" db="EMBL/GenBank/DDBJ databases">
        <authorList>
            <person name="Broberg M."/>
        </authorList>
    </citation>
    <scope>NUCLEOTIDE SEQUENCE [LARGE SCALE GENOMIC DNA]</scope>
</reference>
<evidence type="ECO:0000313" key="3">
    <source>
        <dbReference type="Proteomes" id="UP000775872"/>
    </source>
</evidence>